<proteinExistence type="predicted"/>
<dbReference type="OrthoDB" id="2991278at2"/>
<dbReference type="STRING" id="570947.SAMN05421687_101558"/>
<dbReference type="Proteomes" id="UP000187608">
    <property type="component" value="Unassembled WGS sequence"/>
</dbReference>
<reference evidence="2" key="1">
    <citation type="submission" date="2017-01" db="EMBL/GenBank/DDBJ databases">
        <authorList>
            <person name="Varghese N."/>
            <person name="Submissions S."/>
        </authorList>
    </citation>
    <scope>NUCLEOTIDE SEQUENCE [LARGE SCALE GENOMIC DNA]</scope>
    <source>
        <strain evidence="2">DSM 23127</strain>
    </source>
</reference>
<dbReference type="RefSeq" id="WP_076556809.1">
    <property type="nucleotide sequence ID" value="NZ_FTOC01000001.1"/>
</dbReference>
<keyword evidence="2" id="KW-1185">Reference proteome</keyword>
<evidence type="ECO:0000313" key="2">
    <source>
        <dbReference type="Proteomes" id="UP000187608"/>
    </source>
</evidence>
<organism evidence="1 2">
    <name type="scientific">Salimicrobium flavidum</name>
    <dbReference type="NCBI Taxonomy" id="570947"/>
    <lineage>
        <taxon>Bacteria</taxon>
        <taxon>Bacillati</taxon>
        <taxon>Bacillota</taxon>
        <taxon>Bacilli</taxon>
        <taxon>Bacillales</taxon>
        <taxon>Bacillaceae</taxon>
        <taxon>Salimicrobium</taxon>
    </lineage>
</organism>
<accession>A0A1N7IMC1</accession>
<dbReference type="InterPro" id="IPR025004">
    <property type="entry name" value="SenN/SenS"/>
</dbReference>
<gene>
    <name evidence="1" type="ORF">SAMN05421687_101558</name>
</gene>
<dbReference type="EMBL" id="FTOC01000001">
    <property type="protein sequence ID" value="SIS38238.1"/>
    <property type="molecule type" value="Genomic_DNA"/>
</dbReference>
<sequence length="45" mass="5592">MRPQRVSFQDLVRQNREQLWSDEKQIEKIEKQIDEKHMKIVNPKD</sequence>
<dbReference type="AlphaFoldDB" id="A0A1N7IMC1"/>
<name>A0A1N7IMC1_9BACI</name>
<protein>
    <submittedName>
        <fullName evidence="1">Fur-regulated basic protein B</fullName>
    </submittedName>
</protein>
<dbReference type="Pfam" id="PF13040">
    <property type="entry name" value="Fur_reg_FbpB"/>
    <property type="match status" value="1"/>
</dbReference>
<evidence type="ECO:0000313" key="1">
    <source>
        <dbReference type="EMBL" id="SIS38238.1"/>
    </source>
</evidence>